<evidence type="ECO:0000256" key="1">
    <source>
        <dbReference type="SAM" id="MobiDB-lite"/>
    </source>
</evidence>
<comment type="caution">
    <text evidence="2">The sequence shown here is derived from an EMBL/GenBank/DDBJ whole genome shotgun (WGS) entry which is preliminary data.</text>
</comment>
<keyword evidence="3" id="KW-1185">Reference proteome</keyword>
<name>A0ABQ5CQN5_9ASTR</name>
<feature type="compositionally biased region" description="Acidic residues" evidence="1">
    <location>
        <begin position="1"/>
        <end position="19"/>
    </location>
</feature>
<gene>
    <name evidence="2" type="ORF">Tco_0909503</name>
</gene>
<protein>
    <submittedName>
        <fullName evidence="2">Uncharacterized protein</fullName>
    </submittedName>
</protein>
<evidence type="ECO:0000313" key="2">
    <source>
        <dbReference type="EMBL" id="GJT29228.1"/>
    </source>
</evidence>
<feature type="region of interest" description="Disordered" evidence="1">
    <location>
        <begin position="1"/>
        <end position="31"/>
    </location>
</feature>
<sequence length="316" mass="36040">MSQEDMVVDGEETDSDFDDEIRPPDTLEYTSKPRPIKKFTYVTKSGKMHQMTKEEIKNQKGIKELAKVEAVRRAKGEWLKFNNREFSADSRKEFSKRHSEISIKEIKRHEALNIDKFGALHEGVVRIHKLVVRKYIIEFLSSRHNGKEKVTLDDLFLLHSMDGGVRVDVPWHVGKFFIDKAKGYKKKSLIVGAHLIGRIARSYGLITQGSLRSATLRLETSLLNVAKLVDLGICRYNGLGYGELVDDIPDNDEDEGAVDAGDDDAEGVRCRPNMSFTNRLRAMDERLGEIETDIYRLGRNVDDLTYIVFGMSEWNG</sequence>
<organism evidence="2 3">
    <name type="scientific">Tanacetum coccineum</name>
    <dbReference type="NCBI Taxonomy" id="301880"/>
    <lineage>
        <taxon>Eukaryota</taxon>
        <taxon>Viridiplantae</taxon>
        <taxon>Streptophyta</taxon>
        <taxon>Embryophyta</taxon>
        <taxon>Tracheophyta</taxon>
        <taxon>Spermatophyta</taxon>
        <taxon>Magnoliopsida</taxon>
        <taxon>eudicotyledons</taxon>
        <taxon>Gunneridae</taxon>
        <taxon>Pentapetalae</taxon>
        <taxon>asterids</taxon>
        <taxon>campanulids</taxon>
        <taxon>Asterales</taxon>
        <taxon>Asteraceae</taxon>
        <taxon>Asteroideae</taxon>
        <taxon>Anthemideae</taxon>
        <taxon>Anthemidinae</taxon>
        <taxon>Tanacetum</taxon>
    </lineage>
</organism>
<dbReference type="Proteomes" id="UP001151760">
    <property type="component" value="Unassembled WGS sequence"/>
</dbReference>
<reference evidence="2" key="1">
    <citation type="journal article" date="2022" name="Int. J. Mol. Sci.">
        <title>Draft Genome of Tanacetum Coccineum: Genomic Comparison of Closely Related Tanacetum-Family Plants.</title>
        <authorList>
            <person name="Yamashiro T."/>
            <person name="Shiraishi A."/>
            <person name="Nakayama K."/>
            <person name="Satake H."/>
        </authorList>
    </citation>
    <scope>NUCLEOTIDE SEQUENCE</scope>
</reference>
<reference evidence="2" key="2">
    <citation type="submission" date="2022-01" db="EMBL/GenBank/DDBJ databases">
        <authorList>
            <person name="Yamashiro T."/>
            <person name="Shiraishi A."/>
            <person name="Satake H."/>
            <person name="Nakayama K."/>
        </authorList>
    </citation>
    <scope>NUCLEOTIDE SEQUENCE</scope>
</reference>
<proteinExistence type="predicted"/>
<evidence type="ECO:0000313" key="3">
    <source>
        <dbReference type="Proteomes" id="UP001151760"/>
    </source>
</evidence>
<dbReference type="EMBL" id="BQNB010014526">
    <property type="protein sequence ID" value="GJT29228.1"/>
    <property type="molecule type" value="Genomic_DNA"/>
</dbReference>
<accession>A0ABQ5CQN5</accession>